<feature type="domain" description="Calcineurin-like phosphoesterase" evidence="3">
    <location>
        <begin position="1"/>
        <end position="152"/>
    </location>
</feature>
<keyword evidence="5" id="KW-1185">Reference proteome</keyword>
<evidence type="ECO:0000259" key="3">
    <source>
        <dbReference type="Pfam" id="PF12850"/>
    </source>
</evidence>
<dbReference type="AlphaFoldDB" id="A0A6M0Q2Y2"/>
<dbReference type="InterPro" id="IPR029052">
    <property type="entry name" value="Metallo-depent_PP-like"/>
</dbReference>
<evidence type="ECO:0000256" key="2">
    <source>
        <dbReference type="RuleBase" id="RU362039"/>
    </source>
</evidence>
<organism evidence="4 5">
    <name type="scientific">Bacillus mesophilus</name>
    <dbReference type="NCBI Taxonomy" id="1808955"/>
    <lineage>
        <taxon>Bacteria</taxon>
        <taxon>Bacillati</taxon>
        <taxon>Bacillota</taxon>
        <taxon>Bacilli</taxon>
        <taxon>Bacillales</taxon>
        <taxon>Bacillaceae</taxon>
        <taxon>Bacillus</taxon>
    </lineage>
</organism>
<comment type="caution">
    <text evidence="4">The sequence shown here is derived from an EMBL/GenBank/DDBJ whole genome shotgun (WGS) entry which is preliminary data.</text>
</comment>
<dbReference type="RefSeq" id="WP_163177278.1">
    <property type="nucleotide sequence ID" value="NZ_JAAIWM010000001.1"/>
</dbReference>
<dbReference type="EC" id="3.1.4.-" evidence="2"/>
<evidence type="ECO:0000313" key="4">
    <source>
        <dbReference type="EMBL" id="NEY70562.1"/>
    </source>
</evidence>
<dbReference type="InterPro" id="IPR000979">
    <property type="entry name" value="Phosphodiesterase_MJ0936/Vps29"/>
</dbReference>
<dbReference type="NCBIfam" id="TIGR00040">
    <property type="entry name" value="yfcE"/>
    <property type="match status" value="1"/>
</dbReference>
<dbReference type="InterPro" id="IPR024654">
    <property type="entry name" value="Calcineurin-like_PHP_lpxH"/>
</dbReference>
<dbReference type="EMBL" id="JAAIWM010000001">
    <property type="protein sequence ID" value="NEY70562.1"/>
    <property type="molecule type" value="Genomic_DNA"/>
</dbReference>
<gene>
    <name evidence="4" type="ORF">G4D63_02300</name>
</gene>
<dbReference type="Gene3D" id="3.60.21.10">
    <property type="match status" value="1"/>
</dbReference>
<name>A0A6M0Q2Y2_9BACI</name>
<reference evidence="4 5" key="1">
    <citation type="submission" date="2020-02" db="EMBL/GenBank/DDBJ databases">
        <title>Bacillus aquiflavi sp. nov., isolated from yellow water of strong flavor Chinese baijiu in Yibin region of China.</title>
        <authorList>
            <person name="Xie J."/>
        </authorList>
    </citation>
    <scope>NUCLEOTIDE SEQUENCE [LARGE SCALE GENOMIC DNA]</scope>
    <source>
        <strain evidence="4 5">SA4</strain>
    </source>
</reference>
<dbReference type="GO" id="GO:0016787">
    <property type="term" value="F:hydrolase activity"/>
    <property type="evidence" value="ECO:0007669"/>
    <property type="project" value="UniProtKB-UniRule"/>
</dbReference>
<accession>A0A6M0Q2Y2</accession>
<dbReference type="GO" id="GO:0046872">
    <property type="term" value="F:metal ion binding"/>
    <property type="evidence" value="ECO:0007669"/>
    <property type="project" value="UniProtKB-KW"/>
</dbReference>
<evidence type="ECO:0000256" key="1">
    <source>
        <dbReference type="ARBA" id="ARBA00008950"/>
    </source>
</evidence>
<sequence length="166" mass="18806">MKILVIADTHMPKKSRELPTELIKELQNTDYTLHLGDWQNMDTYIQFKNFAPIDGVAGNLDDEGIINLFGFKKILEFHGIRIGLVHGHLGKGRSTEARALNSFTDEQVDIILFGHSHIPILKQVNAITLFNPGSPTDKRRQDAFSFGVINIAETLSIHHVFFENNR</sequence>
<dbReference type="Pfam" id="PF12850">
    <property type="entry name" value="Metallophos_2"/>
    <property type="match status" value="1"/>
</dbReference>
<comment type="similarity">
    <text evidence="1 2">Belongs to the metallophosphoesterase superfamily. YfcE family.</text>
</comment>
<evidence type="ECO:0000313" key="5">
    <source>
        <dbReference type="Proteomes" id="UP000481043"/>
    </source>
</evidence>
<keyword evidence="2" id="KW-0479">Metal-binding</keyword>
<proteinExistence type="inferred from homology"/>
<dbReference type="PANTHER" id="PTHR11124">
    <property type="entry name" value="VACUOLAR SORTING PROTEIN VPS29"/>
    <property type="match status" value="1"/>
</dbReference>
<dbReference type="SUPFAM" id="SSF56300">
    <property type="entry name" value="Metallo-dependent phosphatases"/>
    <property type="match status" value="1"/>
</dbReference>
<dbReference type="Proteomes" id="UP000481043">
    <property type="component" value="Unassembled WGS sequence"/>
</dbReference>
<comment type="cofactor">
    <cofactor evidence="2">
        <name>a divalent metal cation</name>
        <dbReference type="ChEBI" id="CHEBI:60240"/>
    </cofactor>
</comment>
<protein>
    <recommendedName>
        <fullName evidence="2">Phosphoesterase</fullName>
        <ecNumber evidence="2">3.1.4.-</ecNumber>
    </recommendedName>
</protein>